<dbReference type="GO" id="GO:0040029">
    <property type="term" value="P:epigenetic regulation of gene expression"/>
    <property type="evidence" value="ECO:0007669"/>
    <property type="project" value="UniProtKB-ARBA"/>
</dbReference>
<keyword evidence="11" id="KW-0539">Nucleus</keyword>
<keyword evidence="20" id="KW-1185">Reference proteome</keyword>
<evidence type="ECO:0000256" key="2">
    <source>
        <dbReference type="ARBA" id="ARBA00022499"/>
    </source>
</evidence>
<evidence type="ECO:0000256" key="15">
    <source>
        <dbReference type="ARBA" id="ARBA00066769"/>
    </source>
</evidence>
<comment type="catalytic activity">
    <reaction evidence="12">
        <text>Hydrolyzes mismatched double-stranded DNA and polynucleotides, releasing free thymine.</text>
        <dbReference type="EC" id="3.2.2.29"/>
    </reaction>
</comment>
<keyword evidence="2" id="KW-1017">Isopeptide bond</keyword>
<comment type="subunit">
    <text evidence="14">Homodimer. Interacts with AICDA and GADD45A.</text>
</comment>
<evidence type="ECO:0000256" key="13">
    <source>
        <dbReference type="ARBA" id="ARBA00061261"/>
    </source>
</evidence>
<dbReference type="CDD" id="cd10028">
    <property type="entry name" value="UDG-F2_TDG_MUG"/>
    <property type="match status" value="1"/>
</dbReference>
<evidence type="ECO:0000256" key="8">
    <source>
        <dbReference type="ARBA" id="ARBA00023159"/>
    </source>
</evidence>
<dbReference type="InterPro" id="IPR005122">
    <property type="entry name" value="Uracil-DNA_glycosylase-like"/>
</dbReference>
<feature type="domain" description="Uracil-DNA glycosylase-like" evidence="18">
    <location>
        <begin position="128"/>
        <end position="273"/>
    </location>
</feature>
<evidence type="ECO:0000256" key="1">
    <source>
        <dbReference type="ARBA" id="ARBA00004123"/>
    </source>
</evidence>
<evidence type="ECO:0000313" key="20">
    <source>
        <dbReference type="Proteomes" id="UP001497623"/>
    </source>
</evidence>
<dbReference type="GO" id="GO:0006285">
    <property type="term" value="P:base-excision repair, AP site formation"/>
    <property type="evidence" value="ECO:0007669"/>
    <property type="project" value="InterPro"/>
</dbReference>
<dbReference type="EMBL" id="CAXKWB010174399">
    <property type="protein sequence ID" value="CAL4252425.1"/>
    <property type="molecule type" value="Genomic_DNA"/>
</dbReference>
<dbReference type="Gene3D" id="3.40.470.10">
    <property type="entry name" value="Uracil-DNA glycosylase-like domain"/>
    <property type="match status" value="1"/>
</dbReference>
<dbReference type="InterPro" id="IPR036895">
    <property type="entry name" value="Uracil-DNA_glycosylase-like_sf"/>
</dbReference>
<evidence type="ECO:0000256" key="14">
    <source>
        <dbReference type="ARBA" id="ARBA00064519"/>
    </source>
</evidence>
<comment type="caution">
    <text evidence="19">The sequence shown here is derived from an EMBL/GenBank/DDBJ whole genome shotgun (WGS) entry which is preliminary data.</text>
</comment>
<evidence type="ECO:0000313" key="19">
    <source>
        <dbReference type="EMBL" id="CAL4252425.1"/>
    </source>
</evidence>
<evidence type="ECO:0000256" key="17">
    <source>
        <dbReference type="ARBA" id="ARBA00083221"/>
    </source>
</evidence>
<keyword evidence="8" id="KW-0010">Activator</keyword>
<evidence type="ECO:0000256" key="16">
    <source>
        <dbReference type="ARBA" id="ARBA00071248"/>
    </source>
</evidence>
<dbReference type="EC" id="3.2.2.29" evidence="15"/>
<accession>A0AAV2SV19</accession>
<keyword evidence="5" id="KW-0832">Ubl conjugation</keyword>
<keyword evidence="10" id="KW-0234">DNA repair</keyword>
<dbReference type="InterPro" id="IPR015637">
    <property type="entry name" value="MUG/TDG"/>
</dbReference>
<dbReference type="GO" id="GO:0032183">
    <property type="term" value="F:SUMO binding"/>
    <property type="evidence" value="ECO:0007669"/>
    <property type="project" value="UniProtKB-ARBA"/>
</dbReference>
<sequence>MSKKDAFYVKKNNKSKLVKNEQTDVDNIQIKTENQDWDIPIVMSPYFNTQIDGCHIQNTKISSKEKVDEGKEQFEVGGMKREIFEDGQYGISSKCIQSKPEKQISKKRKLNRFGELTEEEVAKKLLPDHLKLNLDIVIVGINPGLISAYKGHHYVNPCNHFWKCLYLSGMINEPLTGYDDYKLLDYGIGFTNIVARTTKSSSDLKKQEIKEGAEILVEKLKKYKPKIAVFNGKGIYEVFSGRKDFMYGKQSETILGTDIHIWVMPSSSPRYAQLPTAFDKLIFYSALKKFRDVLNGNIKVFNEEEFVFPTKRSTCLKVKNIHEGKISII</sequence>
<evidence type="ECO:0000256" key="11">
    <source>
        <dbReference type="ARBA" id="ARBA00023242"/>
    </source>
</evidence>
<keyword evidence="3" id="KW-0227">DNA damage</keyword>
<evidence type="ECO:0000256" key="7">
    <source>
        <dbReference type="ARBA" id="ARBA00023015"/>
    </source>
</evidence>
<comment type="similarity">
    <text evidence="13">Belongs to the uracil-DNA glycosylase (UDG) superfamily. TDG/mug family.</text>
</comment>
<keyword evidence="9" id="KW-0804">Transcription</keyword>
<name>A0AAV2SV19_MEGNR</name>
<protein>
    <recommendedName>
        <fullName evidence="16">G/T mismatch-specific thymine DNA glycosylase</fullName>
        <ecNumber evidence="15">3.2.2.29</ecNumber>
    </recommendedName>
    <alternativeName>
        <fullName evidence="17">Thymine-DNA glycosylase</fullName>
    </alternativeName>
</protein>
<dbReference type="GO" id="GO:0005654">
    <property type="term" value="C:nucleoplasm"/>
    <property type="evidence" value="ECO:0007669"/>
    <property type="project" value="UniProtKB-ARBA"/>
</dbReference>
<evidence type="ECO:0000256" key="5">
    <source>
        <dbReference type="ARBA" id="ARBA00022843"/>
    </source>
</evidence>
<dbReference type="Proteomes" id="UP001497623">
    <property type="component" value="Unassembled WGS sequence"/>
</dbReference>
<dbReference type="SUPFAM" id="SSF52141">
    <property type="entry name" value="Uracil-DNA glycosylase-like"/>
    <property type="match status" value="1"/>
</dbReference>
<dbReference type="PANTHER" id="PTHR12159:SF9">
    <property type="entry name" value="G_T MISMATCH-SPECIFIC THYMINE DNA GLYCOSYLASE"/>
    <property type="match status" value="1"/>
</dbReference>
<keyword evidence="6" id="KW-0156">Chromatin regulator</keyword>
<evidence type="ECO:0000256" key="3">
    <source>
        <dbReference type="ARBA" id="ARBA00022763"/>
    </source>
</evidence>
<organism evidence="19 20">
    <name type="scientific">Meganyctiphanes norvegica</name>
    <name type="common">Northern krill</name>
    <name type="synonym">Thysanopoda norvegica</name>
    <dbReference type="NCBI Taxonomy" id="48144"/>
    <lineage>
        <taxon>Eukaryota</taxon>
        <taxon>Metazoa</taxon>
        <taxon>Ecdysozoa</taxon>
        <taxon>Arthropoda</taxon>
        <taxon>Crustacea</taxon>
        <taxon>Multicrustacea</taxon>
        <taxon>Malacostraca</taxon>
        <taxon>Eumalacostraca</taxon>
        <taxon>Eucarida</taxon>
        <taxon>Euphausiacea</taxon>
        <taxon>Euphausiidae</taxon>
        <taxon>Meganyctiphanes</taxon>
    </lineage>
</organism>
<proteinExistence type="inferred from homology"/>
<dbReference type="FunFam" id="3.40.470.10:FF:000002">
    <property type="entry name" value="G/T mismatch-specific thymine DNA glycosylase"/>
    <property type="match status" value="1"/>
</dbReference>
<dbReference type="GO" id="GO:0003677">
    <property type="term" value="F:DNA binding"/>
    <property type="evidence" value="ECO:0007669"/>
    <property type="project" value="UniProtKB-ARBA"/>
</dbReference>
<evidence type="ECO:0000256" key="12">
    <source>
        <dbReference type="ARBA" id="ARBA00052915"/>
    </source>
</evidence>
<dbReference type="GO" id="GO:0141016">
    <property type="term" value="F:G/T mismatch-specific thymine-DNA glycosylase activity"/>
    <property type="evidence" value="ECO:0007669"/>
    <property type="project" value="UniProtKB-EC"/>
</dbReference>
<evidence type="ECO:0000256" key="10">
    <source>
        <dbReference type="ARBA" id="ARBA00023204"/>
    </source>
</evidence>
<evidence type="ECO:0000256" key="9">
    <source>
        <dbReference type="ARBA" id="ARBA00023163"/>
    </source>
</evidence>
<dbReference type="Pfam" id="PF03167">
    <property type="entry name" value="UDG"/>
    <property type="match status" value="1"/>
</dbReference>
<dbReference type="AlphaFoldDB" id="A0AAV2SV19"/>
<dbReference type="GO" id="GO:0004844">
    <property type="term" value="F:uracil DNA N-glycosylase activity"/>
    <property type="evidence" value="ECO:0007669"/>
    <property type="project" value="TreeGrafter"/>
</dbReference>
<evidence type="ECO:0000256" key="6">
    <source>
        <dbReference type="ARBA" id="ARBA00022853"/>
    </source>
</evidence>
<gene>
    <name evidence="19" type="ORF">MNOR_LOCUS41852</name>
</gene>
<evidence type="ECO:0000259" key="18">
    <source>
        <dbReference type="Pfam" id="PF03167"/>
    </source>
</evidence>
<keyword evidence="7" id="KW-0805">Transcription regulation</keyword>
<evidence type="ECO:0000256" key="4">
    <source>
        <dbReference type="ARBA" id="ARBA00022801"/>
    </source>
</evidence>
<keyword evidence="4" id="KW-0378">Hydrolase</keyword>
<dbReference type="PANTHER" id="PTHR12159">
    <property type="entry name" value="G/T AND G/U MISMATCH-SPECIFIC DNA GLYCOSYLASE"/>
    <property type="match status" value="1"/>
</dbReference>
<reference evidence="19 20" key="1">
    <citation type="submission" date="2024-05" db="EMBL/GenBank/DDBJ databases">
        <authorList>
            <person name="Wallberg A."/>
        </authorList>
    </citation>
    <scope>NUCLEOTIDE SEQUENCE [LARGE SCALE GENOMIC DNA]</scope>
</reference>
<comment type="subcellular location">
    <subcellularLocation>
        <location evidence="1">Nucleus</location>
    </subcellularLocation>
</comment>